<reference evidence="1 2" key="1">
    <citation type="journal article" date="2007" name="Science">
        <title>The Chlamydomonas genome reveals the evolution of key animal and plant functions.</title>
        <authorList>
            <person name="Merchant S.S."/>
            <person name="Prochnik S.E."/>
            <person name="Vallon O."/>
            <person name="Harris E.H."/>
            <person name="Karpowicz S.J."/>
            <person name="Witman G.B."/>
            <person name="Terry A."/>
            <person name="Salamov A."/>
            <person name="Fritz-Laylin L.K."/>
            <person name="Marechal-Drouard L."/>
            <person name="Marshall W.F."/>
            <person name="Qu L.H."/>
            <person name="Nelson D.R."/>
            <person name="Sanderfoot A.A."/>
            <person name="Spalding M.H."/>
            <person name="Kapitonov V.V."/>
            <person name="Ren Q."/>
            <person name="Ferris P."/>
            <person name="Lindquist E."/>
            <person name="Shapiro H."/>
            <person name="Lucas S.M."/>
            <person name="Grimwood J."/>
            <person name="Schmutz J."/>
            <person name="Cardol P."/>
            <person name="Cerutti H."/>
            <person name="Chanfreau G."/>
            <person name="Chen C.L."/>
            <person name="Cognat V."/>
            <person name="Croft M.T."/>
            <person name="Dent R."/>
            <person name="Dutcher S."/>
            <person name="Fernandez E."/>
            <person name="Fukuzawa H."/>
            <person name="Gonzalez-Ballester D."/>
            <person name="Gonzalez-Halphen D."/>
            <person name="Hallmann A."/>
            <person name="Hanikenne M."/>
            <person name="Hippler M."/>
            <person name="Inwood W."/>
            <person name="Jabbari K."/>
            <person name="Kalanon M."/>
            <person name="Kuras R."/>
            <person name="Lefebvre P.A."/>
            <person name="Lemaire S.D."/>
            <person name="Lobanov A.V."/>
            <person name="Lohr M."/>
            <person name="Manuell A."/>
            <person name="Meier I."/>
            <person name="Mets L."/>
            <person name="Mittag M."/>
            <person name="Mittelmeier T."/>
            <person name="Moroney J.V."/>
            <person name="Moseley J."/>
            <person name="Napoli C."/>
            <person name="Nedelcu A.M."/>
            <person name="Niyogi K."/>
            <person name="Novoselov S.V."/>
            <person name="Paulsen I.T."/>
            <person name="Pazour G."/>
            <person name="Purton S."/>
            <person name="Ral J.P."/>
            <person name="Riano-Pachon D.M."/>
            <person name="Riekhof W."/>
            <person name="Rymarquis L."/>
            <person name="Schroda M."/>
            <person name="Stern D."/>
            <person name="Umen J."/>
            <person name="Willows R."/>
            <person name="Wilson N."/>
            <person name="Zimmer S.L."/>
            <person name="Allmer J."/>
            <person name="Balk J."/>
            <person name="Bisova K."/>
            <person name="Chen C.J."/>
            <person name="Elias M."/>
            <person name="Gendler K."/>
            <person name="Hauser C."/>
            <person name="Lamb M.R."/>
            <person name="Ledford H."/>
            <person name="Long J.C."/>
            <person name="Minagawa J."/>
            <person name="Page M.D."/>
            <person name="Pan J."/>
            <person name="Pootakham W."/>
            <person name="Roje S."/>
            <person name="Rose A."/>
            <person name="Stahlberg E."/>
            <person name="Terauchi A.M."/>
            <person name="Yang P."/>
            <person name="Ball S."/>
            <person name="Bowler C."/>
            <person name="Dieckmann C.L."/>
            <person name="Gladyshev V.N."/>
            <person name="Green P."/>
            <person name="Jorgensen R."/>
            <person name="Mayfield S."/>
            <person name="Mueller-Roeber B."/>
            <person name="Rajamani S."/>
            <person name="Sayre R.T."/>
            <person name="Brokstein P."/>
            <person name="Dubchak I."/>
            <person name="Goodstein D."/>
            <person name="Hornick L."/>
            <person name="Huang Y.W."/>
            <person name="Jhaveri J."/>
            <person name="Luo Y."/>
            <person name="Martinez D."/>
            <person name="Ngau W.C."/>
            <person name="Otillar B."/>
            <person name="Poliakov A."/>
            <person name="Porter A."/>
            <person name="Szajkowski L."/>
            <person name="Werner G."/>
            <person name="Zhou K."/>
            <person name="Grigoriev I.V."/>
            <person name="Rokhsar D.S."/>
            <person name="Grossman A.R."/>
        </authorList>
    </citation>
    <scope>NUCLEOTIDE SEQUENCE [LARGE SCALE GENOMIC DNA]</scope>
    <source>
        <strain evidence="2">CC-503</strain>
    </source>
</reference>
<accession>A0A2K3DU13</accession>
<dbReference type="RefSeq" id="XP_042925177.1">
    <property type="nucleotide sequence ID" value="XM_043061597.1"/>
</dbReference>
<evidence type="ECO:0000313" key="2">
    <source>
        <dbReference type="Proteomes" id="UP000006906"/>
    </source>
</evidence>
<dbReference type="ExpressionAtlas" id="A0A2K3DU13">
    <property type="expression patterns" value="baseline"/>
</dbReference>
<dbReference type="EMBL" id="CM008965">
    <property type="protein sequence ID" value="PNW84017.1"/>
    <property type="molecule type" value="Genomic_DNA"/>
</dbReference>
<protein>
    <submittedName>
        <fullName evidence="1">Uncharacterized protein</fullName>
    </submittedName>
</protein>
<keyword evidence="2" id="KW-1185">Reference proteome</keyword>
<dbReference type="AlphaFoldDB" id="A0A2K3DU13"/>
<dbReference type="Gramene" id="PNW84017">
    <property type="protein sequence ID" value="PNW84017"/>
    <property type="gene ID" value="CHLRE_04g211599v5"/>
</dbReference>
<gene>
    <name evidence="1" type="ORF">CHLRE_04g211599v5</name>
</gene>
<name>A0A2K3DU13_CHLRE</name>
<dbReference type="InParanoid" id="A0A2K3DU13"/>
<sequence length="142" mass="15437">MPRMCVLDALEKEQVPRVCPSAQHPLHSREGAVLLGKPKPSNPAGAFCCKIITRGCSIAAVKDRQATQTQTYSLPGFTAALRLLLIQRFAALLLGELALFRSVGFKGCEKPAALFSTDSDLGQQQQQQQFVGAERQRALATR</sequence>
<proteinExistence type="predicted"/>
<dbReference type="KEGG" id="cre:CHLRE_04g211599v5"/>
<dbReference type="GeneID" id="66053096"/>
<organism evidence="1 2">
    <name type="scientific">Chlamydomonas reinhardtii</name>
    <name type="common">Chlamydomonas smithii</name>
    <dbReference type="NCBI Taxonomy" id="3055"/>
    <lineage>
        <taxon>Eukaryota</taxon>
        <taxon>Viridiplantae</taxon>
        <taxon>Chlorophyta</taxon>
        <taxon>core chlorophytes</taxon>
        <taxon>Chlorophyceae</taxon>
        <taxon>CS clade</taxon>
        <taxon>Chlamydomonadales</taxon>
        <taxon>Chlamydomonadaceae</taxon>
        <taxon>Chlamydomonas</taxon>
    </lineage>
</organism>
<dbReference type="Proteomes" id="UP000006906">
    <property type="component" value="Chromosome 4"/>
</dbReference>
<evidence type="ECO:0000313" key="1">
    <source>
        <dbReference type="EMBL" id="PNW84017.1"/>
    </source>
</evidence>